<dbReference type="EMBL" id="CAJZBQ010000013">
    <property type="protein sequence ID" value="CAG9315133.1"/>
    <property type="molecule type" value="Genomic_DNA"/>
</dbReference>
<proteinExistence type="predicted"/>
<evidence type="ECO:0000313" key="1">
    <source>
        <dbReference type="EMBL" id="CAG9315133.1"/>
    </source>
</evidence>
<name>A0AAU9INQ1_9CILI</name>
<accession>A0AAU9INQ1</accession>
<gene>
    <name evidence="1" type="ORF">BSTOLATCC_MIC12907</name>
</gene>
<evidence type="ECO:0008006" key="3">
    <source>
        <dbReference type="Google" id="ProtNLM"/>
    </source>
</evidence>
<dbReference type="Proteomes" id="UP001162131">
    <property type="component" value="Unassembled WGS sequence"/>
</dbReference>
<reference evidence="1" key="1">
    <citation type="submission" date="2021-09" db="EMBL/GenBank/DDBJ databases">
        <authorList>
            <consortium name="AG Swart"/>
            <person name="Singh M."/>
            <person name="Singh A."/>
            <person name="Seah K."/>
            <person name="Emmerich C."/>
        </authorList>
    </citation>
    <scope>NUCLEOTIDE SEQUENCE</scope>
    <source>
        <strain evidence="1">ATCC30299</strain>
    </source>
</reference>
<comment type="caution">
    <text evidence="1">The sequence shown here is derived from an EMBL/GenBank/DDBJ whole genome shotgun (WGS) entry which is preliminary data.</text>
</comment>
<protein>
    <recommendedName>
        <fullName evidence="3">B box-type domain-containing protein</fullName>
    </recommendedName>
</protein>
<sequence length="250" mass="28534">MDNNSQTFFSSFFAGKKPKCAHCQEEGSLICFWCKTDICEYHGCKRYIKRKNVAICNHCSYSDLYNSITEKFELMKSEICGDLKKINKENMQLKKEIEINGKLCQSLKEKADMNEYVNNETSRKLMETIRVNELVISGSNQTFRSLAESLERQKQCNLKYKEKINCTNNAIEMVESEIKVISEQKQQAAMHVNTLSKILSSSGPAESIARILCEKCKKRFFGSANLARLSFSESIDKNDQKASCVSCSLL</sequence>
<keyword evidence="2" id="KW-1185">Reference proteome</keyword>
<dbReference type="AlphaFoldDB" id="A0AAU9INQ1"/>
<evidence type="ECO:0000313" key="2">
    <source>
        <dbReference type="Proteomes" id="UP001162131"/>
    </source>
</evidence>
<organism evidence="1 2">
    <name type="scientific">Blepharisma stoltei</name>
    <dbReference type="NCBI Taxonomy" id="1481888"/>
    <lineage>
        <taxon>Eukaryota</taxon>
        <taxon>Sar</taxon>
        <taxon>Alveolata</taxon>
        <taxon>Ciliophora</taxon>
        <taxon>Postciliodesmatophora</taxon>
        <taxon>Heterotrichea</taxon>
        <taxon>Heterotrichida</taxon>
        <taxon>Blepharismidae</taxon>
        <taxon>Blepharisma</taxon>
    </lineage>
</organism>